<protein>
    <submittedName>
        <fullName evidence="1">Uncharacterized protein</fullName>
    </submittedName>
</protein>
<dbReference type="AlphaFoldDB" id="A0A383CC45"/>
<gene>
    <name evidence="1" type="ORF">METZ01_LOCUS482487</name>
</gene>
<name>A0A383CC45_9ZZZZ</name>
<organism evidence="1">
    <name type="scientific">marine metagenome</name>
    <dbReference type="NCBI Taxonomy" id="408172"/>
    <lineage>
        <taxon>unclassified sequences</taxon>
        <taxon>metagenomes</taxon>
        <taxon>ecological metagenomes</taxon>
    </lineage>
</organism>
<accession>A0A383CC45</accession>
<reference evidence="1" key="1">
    <citation type="submission" date="2018-05" db="EMBL/GenBank/DDBJ databases">
        <authorList>
            <person name="Lanie J.A."/>
            <person name="Ng W.-L."/>
            <person name="Kazmierczak K.M."/>
            <person name="Andrzejewski T.M."/>
            <person name="Davidsen T.M."/>
            <person name="Wayne K.J."/>
            <person name="Tettelin H."/>
            <person name="Glass J.I."/>
            <person name="Rusch D."/>
            <person name="Podicherti R."/>
            <person name="Tsui H.-C.T."/>
            <person name="Winkler M.E."/>
        </authorList>
    </citation>
    <scope>NUCLEOTIDE SEQUENCE</scope>
</reference>
<dbReference type="EMBL" id="UINC01207519">
    <property type="protein sequence ID" value="SVE29633.1"/>
    <property type="molecule type" value="Genomic_DNA"/>
</dbReference>
<proteinExistence type="predicted"/>
<evidence type="ECO:0000313" key="1">
    <source>
        <dbReference type="EMBL" id="SVE29633.1"/>
    </source>
</evidence>
<sequence length="50" mass="5110">MFVTVIAVITPLDTAAVAAAPVPPPPVIAIVGILLYPVPPAVTVIDETYL</sequence>